<name>A0A6G1CJV8_9ORYZ</name>
<dbReference type="InterPro" id="IPR001810">
    <property type="entry name" value="F-box_dom"/>
</dbReference>
<accession>A0A6G1CJV8</accession>
<dbReference type="PROSITE" id="PS50181">
    <property type="entry name" value="FBOX"/>
    <property type="match status" value="1"/>
</dbReference>
<dbReference type="CDD" id="cd22162">
    <property type="entry name" value="F-box_AtSKIP3-like"/>
    <property type="match status" value="1"/>
</dbReference>
<gene>
    <name evidence="2" type="ORF">E2562_031602</name>
</gene>
<dbReference type="EMBL" id="SPHZ02000009">
    <property type="protein sequence ID" value="KAF0900426.1"/>
    <property type="molecule type" value="Genomic_DNA"/>
</dbReference>
<organism evidence="2 3">
    <name type="scientific">Oryza meyeriana var. granulata</name>
    <dbReference type="NCBI Taxonomy" id="110450"/>
    <lineage>
        <taxon>Eukaryota</taxon>
        <taxon>Viridiplantae</taxon>
        <taxon>Streptophyta</taxon>
        <taxon>Embryophyta</taxon>
        <taxon>Tracheophyta</taxon>
        <taxon>Spermatophyta</taxon>
        <taxon>Magnoliopsida</taxon>
        <taxon>Liliopsida</taxon>
        <taxon>Poales</taxon>
        <taxon>Poaceae</taxon>
        <taxon>BOP clade</taxon>
        <taxon>Oryzoideae</taxon>
        <taxon>Oryzeae</taxon>
        <taxon>Oryzinae</taxon>
        <taxon>Oryza</taxon>
        <taxon>Oryza meyeriana</taxon>
    </lineage>
</organism>
<dbReference type="PANTHER" id="PTHR32278:SF12">
    <property type="entry name" value="OS08G0150700 PROTEIN"/>
    <property type="match status" value="1"/>
</dbReference>
<keyword evidence="3" id="KW-1185">Reference proteome</keyword>
<dbReference type="Pfam" id="PF14299">
    <property type="entry name" value="PP2"/>
    <property type="match status" value="1"/>
</dbReference>
<dbReference type="PANTHER" id="PTHR32278">
    <property type="entry name" value="F-BOX DOMAIN-CONTAINING PROTEIN"/>
    <property type="match status" value="1"/>
</dbReference>
<evidence type="ECO:0000313" key="2">
    <source>
        <dbReference type="EMBL" id="KAF0900426.1"/>
    </source>
</evidence>
<comment type="caution">
    <text evidence="2">The sequence shown here is derived from an EMBL/GenBank/DDBJ whole genome shotgun (WGS) entry which is preliminary data.</text>
</comment>
<dbReference type="OrthoDB" id="1918565at2759"/>
<protein>
    <recommendedName>
        <fullName evidence="1">F-box domain-containing protein</fullName>
    </recommendedName>
</protein>
<dbReference type="Proteomes" id="UP000479710">
    <property type="component" value="Unassembled WGS sequence"/>
</dbReference>
<feature type="domain" description="F-box" evidence="1">
    <location>
        <begin position="59"/>
        <end position="105"/>
    </location>
</feature>
<proteinExistence type="predicted"/>
<dbReference type="InterPro" id="IPR036047">
    <property type="entry name" value="F-box-like_dom_sf"/>
</dbReference>
<dbReference type="SUPFAM" id="SSF81383">
    <property type="entry name" value="F-box domain"/>
    <property type="match status" value="1"/>
</dbReference>
<dbReference type="InterPro" id="IPR025886">
    <property type="entry name" value="PP2-like"/>
</dbReference>
<dbReference type="AlphaFoldDB" id="A0A6G1CJV8"/>
<sequence>MSSSRLALYIFASSGRPRNINFSPFSRFTFLCLSPTSSSYPFLISRCVGAMTSGEAAEETRVGDLPEACLADVIALTSPRDACRLAAVSPSFRAAAESDAVWDRFLPPDYRAIVPMAAAPAAGGKRKKGVYLGLCDKPVPADDGSMMVWLEKESGAKCFALPAMKLSLPWEDGEFSWRWTPHPLSRFAEVAQLVDCTCLDIYGRLPASVLTPATAYAAYLVFGTAEGHRGLSFPDQETTVAVGRRVVARHAVCLRPDDAEARKFRGVGLGAGAGPVRRPARRDDGWSEVEVGRVAADELASGGEDVVASFEVLGWYPKRGLVVECMEFRPV</sequence>
<reference evidence="2 3" key="1">
    <citation type="submission" date="2019-11" db="EMBL/GenBank/DDBJ databases">
        <title>Whole genome sequence of Oryza granulata.</title>
        <authorList>
            <person name="Li W."/>
        </authorList>
    </citation>
    <scope>NUCLEOTIDE SEQUENCE [LARGE SCALE GENOMIC DNA]</scope>
    <source>
        <strain evidence="3">cv. Menghai</strain>
        <tissue evidence="2">Leaf</tissue>
    </source>
</reference>
<evidence type="ECO:0000313" key="3">
    <source>
        <dbReference type="Proteomes" id="UP000479710"/>
    </source>
</evidence>
<dbReference type="Pfam" id="PF00646">
    <property type="entry name" value="F-box"/>
    <property type="match status" value="1"/>
</dbReference>
<evidence type="ECO:0000259" key="1">
    <source>
        <dbReference type="PROSITE" id="PS50181"/>
    </source>
</evidence>